<dbReference type="InterPro" id="IPR009057">
    <property type="entry name" value="Homeodomain-like_sf"/>
</dbReference>
<sequence>MRKFWAKMTPPAPTSTIFDMKASMNCIFASRCLYYTGECAGRQLDCWCSYGTLGADVRIRNEESEILVVHRPNPQQLPNVALPFYPRSVGHFKIRGGEREFVPAGEKPFVQLFWTVRGEGRSRIAGETVPVRPGDVFYHLPFEPHDHEAGPEGWEYRWIAFDGPLAGEYMRGYGFSPHCTPSGSCPHDLFIRFGLLMQEMTPFCWREMVSVIGAILARVGGDGDGSRESELTARIIRLCRENFSDPDLNVNAIADELGLSRSTVRRVFKAKMELTPSEYLANLRLQHALSLLQQTRLPLAEVARRSGIPEVSYFCRFIRRCIGESPERFRRGTRFRP</sequence>
<evidence type="ECO:0000256" key="4">
    <source>
        <dbReference type="ARBA" id="ARBA00023163"/>
    </source>
</evidence>
<dbReference type="Gene3D" id="2.60.120.10">
    <property type="entry name" value="Jelly Rolls"/>
    <property type="match status" value="1"/>
</dbReference>
<dbReference type="Proteomes" id="UP000435649">
    <property type="component" value="Unassembled WGS sequence"/>
</dbReference>
<dbReference type="SUPFAM" id="SSF51215">
    <property type="entry name" value="Regulatory protein AraC"/>
    <property type="match status" value="1"/>
</dbReference>
<dbReference type="GO" id="GO:0043565">
    <property type="term" value="F:sequence-specific DNA binding"/>
    <property type="evidence" value="ECO:0007669"/>
    <property type="project" value="InterPro"/>
</dbReference>
<comment type="caution">
    <text evidence="6">The sequence shown here is derived from an EMBL/GenBank/DDBJ whole genome shotgun (WGS) entry which is preliminary data.</text>
</comment>
<keyword evidence="4" id="KW-0804">Transcription</keyword>
<dbReference type="Pfam" id="PF12833">
    <property type="entry name" value="HTH_18"/>
    <property type="match status" value="1"/>
</dbReference>
<keyword evidence="3" id="KW-0010">Activator</keyword>
<dbReference type="SMART" id="SM00342">
    <property type="entry name" value="HTH_ARAC"/>
    <property type="match status" value="1"/>
</dbReference>
<evidence type="ECO:0000256" key="2">
    <source>
        <dbReference type="ARBA" id="ARBA00023125"/>
    </source>
</evidence>
<keyword evidence="1" id="KW-0805">Transcription regulation</keyword>
<protein>
    <submittedName>
        <fullName evidence="6">AraC family transcriptional regulator</fullName>
    </submittedName>
</protein>
<dbReference type="InterPro" id="IPR050204">
    <property type="entry name" value="AraC_XylS_family_regulators"/>
</dbReference>
<name>A0A844G7F0_9BACT</name>
<dbReference type="PANTHER" id="PTHR46796">
    <property type="entry name" value="HTH-TYPE TRANSCRIPTIONAL ACTIVATOR RHAS-RELATED"/>
    <property type="match status" value="1"/>
</dbReference>
<gene>
    <name evidence="6" type="ORF">FYJ85_15105</name>
</gene>
<dbReference type="AlphaFoldDB" id="A0A844G7F0"/>
<dbReference type="InterPro" id="IPR018062">
    <property type="entry name" value="HTH_AraC-typ_CS"/>
</dbReference>
<dbReference type="GO" id="GO:0003700">
    <property type="term" value="F:DNA-binding transcription factor activity"/>
    <property type="evidence" value="ECO:0007669"/>
    <property type="project" value="InterPro"/>
</dbReference>
<evidence type="ECO:0000259" key="5">
    <source>
        <dbReference type="PROSITE" id="PS01124"/>
    </source>
</evidence>
<proteinExistence type="predicted"/>
<evidence type="ECO:0000256" key="3">
    <source>
        <dbReference type="ARBA" id="ARBA00023159"/>
    </source>
</evidence>
<evidence type="ECO:0000313" key="7">
    <source>
        <dbReference type="Proteomes" id="UP000435649"/>
    </source>
</evidence>
<evidence type="ECO:0000313" key="6">
    <source>
        <dbReference type="EMBL" id="MST98368.1"/>
    </source>
</evidence>
<organism evidence="6 7">
    <name type="scientific">Victivallis lenta</name>
    <dbReference type="NCBI Taxonomy" id="2606640"/>
    <lineage>
        <taxon>Bacteria</taxon>
        <taxon>Pseudomonadati</taxon>
        <taxon>Lentisphaerota</taxon>
        <taxon>Lentisphaeria</taxon>
        <taxon>Victivallales</taxon>
        <taxon>Victivallaceae</taxon>
        <taxon>Victivallis</taxon>
    </lineage>
</organism>
<dbReference type="Pfam" id="PF02311">
    <property type="entry name" value="AraC_binding"/>
    <property type="match status" value="1"/>
</dbReference>
<accession>A0A844G7F0</accession>
<dbReference type="InterPro" id="IPR037923">
    <property type="entry name" value="HTH-like"/>
</dbReference>
<dbReference type="InterPro" id="IPR018060">
    <property type="entry name" value="HTH_AraC"/>
</dbReference>
<reference evidence="6 7" key="1">
    <citation type="submission" date="2019-08" db="EMBL/GenBank/DDBJ databases">
        <title>In-depth cultivation of the pig gut microbiome towards novel bacterial diversity and tailored functional studies.</title>
        <authorList>
            <person name="Wylensek D."/>
            <person name="Hitch T.C.A."/>
            <person name="Clavel T."/>
        </authorList>
    </citation>
    <scope>NUCLEOTIDE SEQUENCE [LARGE SCALE GENOMIC DNA]</scope>
    <source>
        <strain evidence="6 7">BBE-744-WT-12</strain>
    </source>
</reference>
<dbReference type="SUPFAM" id="SSF46689">
    <property type="entry name" value="Homeodomain-like"/>
    <property type="match status" value="2"/>
</dbReference>
<keyword evidence="2" id="KW-0238">DNA-binding</keyword>
<dbReference type="EMBL" id="VUNS01000018">
    <property type="protein sequence ID" value="MST98368.1"/>
    <property type="molecule type" value="Genomic_DNA"/>
</dbReference>
<dbReference type="Gene3D" id="1.10.10.60">
    <property type="entry name" value="Homeodomain-like"/>
    <property type="match status" value="1"/>
</dbReference>
<dbReference type="PROSITE" id="PS01124">
    <property type="entry name" value="HTH_ARAC_FAMILY_2"/>
    <property type="match status" value="1"/>
</dbReference>
<dbReference type="InterPro" id="IPR003313">
    <property type="entry name" value="AraC-bd"/>
</dbReference>
<dbReference type="PROSITE" id="PS00041">
    <property type="entry name" value="HTH_ARAC_FAMILY_1"/>
    <property type="match status" value="1"/>
</dbReference>
<keyword evidence="7" id="KW-1185">Reference proteome</keyword>
<feature type="domain" description="HTH araC/xylS-type" evidence="5">
    <location>
        <begin position="233"/>
        <end position="332"/>
    </location>
</feature>
<evidence type="ECO:0000256" key="1">
    <source>
        <dbReference type="ARBA" id="ARBA00023015"/>
    </source>
</evidence>
<dbReference type="InterPro" id="IPR014710">
    <property type="entry name" value="RmlC-like_jellyroll"/>
</dbReference>